<sequence length="46" mass="5153">MFHVLHAPAHQKYQTSKNQILMETLGRSLPYAVQNGRHKGGCFSGI</sequence>
<dbReference type="EMBL" id="ACDX02000018">
    <property type="protein sequence ID" value="EFC87544.1"/>
    <property type="molecule type" value="Genomic_DNA"/>
</dbReference>
<name>D2ZZH2_NEIM2</name>
<dbReference type="Proteomes" id="UP000003344">
    <property type="component" value="Unassembled WGS sequence"/>
</dbReference>
<comment type="caution">
    <text evidence="1">The sequence shown here is derived from an EMBL/GenBank/DDBJ whole genome shotgun (WGS) entry which is preliminary data.</text>
</comment>
<dbReference type="STRING" id="546266.NEIMUCOT_06049"/>
<dbReference type="AlphaFoldDB" id="D2ZZH2"/>
<protein>
    <submittedName>
        <fullName evidence="1">Uncharacterized protein</fullName>
    </submittedName>
</protein>
<accession>D2ZZH2</accession>
<organism evidence="1 2">
    <name type="scientific">Neisseria mucosa (strain ATCC 25996 / DSM 4631 / NCTC 10774 / M26)</name>
    <dbReference type="NCBI Taxonomy" id="546266"/>
    <lineage>
        <taxon>Bacteria</taxon>
        <taxon>Pseudomonadati</taxon>
        <taxon>Pseudomonadota</taxon>
        <taxon>Betaproteobacteria</taxon>
        <taxon>Neisseriales</taxon>
        <taxon>Neisseriaceae</taxon>
        <taxon>Neisseria</taxon>
    </lineage>
</organism>
<gene>
    <name evidence="1" type="ORF">NEIMUCOT_06049</name>
</gene>
<evidence type="ECO:0000313" key="2">
    <source>
        <dbReference type="Proteomes" id="UP000003344"/>
    </source>
</evidence>
<reference evidence="1 2" key="1">
    <citation type="submission" date="2009-10" db="EMBL/GenBank/DDBJ databases">
        <authorList>
            <person name="Weinstock G."/>
            <person name="Sodergren E."/>
            <person name="Clifton S."/>
            <person name="Fulton L."/>
            <person name="Fulton B."/>
            <person name="Courtney L."/>
            <person name="Fronick C."/>
            <person name="Harrison M."/>
            <person name="Strong C."/>
            <person name="Farmer C."/>
            <person name="Delahaunty K."/>
            <person name="Markovic C."/>
            <person name="Hall O."/>
            <person name="Minx P."/>
            <person name="Tomlinson C."/>
            <person name="Mitreva M."/>
            <person name="Nelson J."/>
            <person name="Hou S."/>
            <person name="Wollam A."/>
            <person name="Pepin K.H."/>
            <person name="Johnson M."/>
            <person name="Bhonagiri V."/>
            <person name="Nash W.E."/>
            <person name="Warren W."/>
            <person name="Chinwalla A."/>
            <person name="Mardis E.R."/>
            <person name="Wilson R.K."/>
        </authorList>
    </citation>
    <scope>NUCLEOTIDE SEQUENCE [LARGE SCALE GENOMIC DNA]</scope>
    <source>
        <strain evidence="2">ATCC 25996 / DSM 4631 / NCTC 10774 / M26</strain>
    </source>
</reference>
<proteinExistence type="predicted"/>
<evidence type="ECO:0000313" key="1">
    <source>
        <dbReference type="EMBL" id="EFC87544.1"/>
    </source>
</evidence>